<proteinExistence type="predicted"/>
<name>A0ABV1DBU4_9FIRM</name>
<keyword evidence="2" id="KW-1185">Reference proteome</keyword>
<reference evidence="1 2" key="1">
    <citation type="submission" date="2024-03" db="EMBL/GenBank/DDBJ databases">
        <title>Human intestinal bacterial collection.</title>
        <authorList>
            <person name="Pauvert C."/>
            <person name="Hitch T.C.A."/>
            <person name="Clavel T."/>
        </authorList>
    </citation>
    <scope>NUCLEOTIDE SEQUENCE [LARGE SCALE GENOMIC DNA]</scope>
    <source>
        <strain evidence="1 2">CLA-SR-H021</strain>
    </source>
</reference>
<sequence length="91" mass="10877">MEIFVLLMQRATGVFKSMESLICQAELYGVLKDGEAIHFECVDRWVDAYRQVKNHYPAEILFLMGIWDTLEMENNHLYRVLEDEWEKLDTF</sequence>
<evidence type="ECO:0000313" key="1">
    <source>
        <dbReference type="EMBL" id="MEQ2427843.1"/>
    </source>
</evidence>
<evidence type="ECO:0000313" key="2">
    <source>
        <dbReference type="Proteomes" id="UP001454086"/>
    </source>
</evidence>
<comment type="caution">
    <text evidence="1">The sequence shown here is derived from an EMBL/GenBank/DDBJ whole genome shotgun (WGS) entry which is preliminary data.</text>
</comment>
<dbReference type="EMBL" id="JBBMFM010000130">
    <property type="protein sequence ID" value="MEQ2427843.1"/>
    <property type="molecule type" value="Genomic_DNA"/>
</dbReference>
<organism evidence="1 2">
    <name type="scientific">Enterocloster hominis</name>
    <name type="common">ex Hitch et al. 2024</name>
    <dbReference type="NCBI Taxonomy" id="1917870"/>
    <lineage>
        <taxon>Bacteria</taxon>
        <taxon>Bacillati</taxon>
        <taxon>Bacillota</taxon>
        <taxon>Clostridia</taxon>
        <taxon>Lachnospirales</taxon>
        <taxon>Lachnospiraceae</taxon>
        <taxon>Enterocloster</taxon>
    </lineage>
</organism>
<dbReference type="Proteomes" id="UP001454086">
    <property type="component" value="Unassembled WGS sequence"/>
</dbReference>
<dbReference type="RefSeq" id="WP_040381122.1">
    <property type="nucleotide sequence ID" value="NZ_JBBMFM010000130.1"/>
</dbReference>
<accession>A0ABV1DBU4</accession>
<protein>
    <submittedName>
        <fullName evidence="1">Uncharacterized protein</fullName>
    </submittedName>
</protein>
<gene>
    <name evidence="1" type="ORF">WMQ36_23040</name>
</gene>